<dbReference type="Gene3D" id="3.90.76.10">
    <property type="entry name" value="Dipeptide-binding Protein, Domain 1"/>
    <property type="match status" value="1"/>
</dbReference>
<dbReference type="InterPro" id="IPR000914">
    <property type="entry name" value="SBP_5_dom"/>
</dbReference>
<accession>A0A510HED9</accession>
<dbReference type="RefSeq" id="WP_172620586.1">
    <property type="nucleotide sequence ID" value="NZ_AP019791.1"/>
</dbReference>
<name>A0A510HED9_9ACTN</name>
<dbReference type="SUPFAM" id="SSF53850">
    <property type="entry name" value="Periplasmic binding protein-like II"/>
    <property type="match status" value="1"/>
</dbReference>
<reference evidence="6" key="1">
    <citation type="journal article" date="2019" name="Microbiol. Resour. Announc.">
        <title>Complete Genome Sequence of Rubrobacter xylanophilus Strain AA3-22, Isolated from Arima Onsen in Japan.</title>
        <authorList>
            <person name="Tomariguchi N."/>
            <person name="Miyazaki K."/>
        </authorList>
    </citation>
    <scope>NUCLEOTIDE SEQUENCE [LARGE SCALE GENOMIC DNA]</scope>
    <source>
        <strain evidence="6">AA3-22</strain>
    </source>
</reference>
<dbReference type="AlphaFoldDB" id="A0A510HED9"/>
<evidence type="ECO:0000256" key="3">
    <source>
        <dbReference type="ARBA" id="ARBA00022729"/>
    </source>
</evidence>
<evidence type="ECO:0000256" key="4">
    <source>
        <dbReference type="SAM" id="Coils"/>
    </source>
</evidence>
<dbReference type="InterPro" id="IPR030678">
    <property type="entry name" value="Peptide/Ni-bd"/>
</dbReference>
<dbReference type="InterPro" id="IPR006311">
    <property type="entry name" value="TAT_signal"/>
</dbReference>
<protein>
    <submittedName>
        <fullName evidence="6">ABC transporter substrate-binding protein</fullName>
    </submittedName>
</protein>
<dbReference type="GO" id="GO:0043190">
    <property type="term" value="C:ATP-binding cassette (ABC) transporter complex"/>
    <property type="evidence" value="ECO:0007669"/>
    <property type="project" value="InterPro"/>
</dbReference>
<keyword evidence="4" id="KW-0175">Coiled coil</keyword>
<keyword evidence="3" id="KW-0732">Signal</keyword>
<evidence type="ECO:0000313" key="6">
    <source>
        <dbReference type="EMBL" id="BBL78294.1"/>
    </source>
</evidence>
<dbReference type="InterPro" id="IPR039424">
    <property type="entry name" value="SBP_5"/>
</dbReference>
<dbReference type="GO" id="GO:0042597">
    <property type="term" value="C:periplasmic space"/>
    <property type="evidence" value="ECO:0007669"/>
    <property type="project" value="UniProtKB-ARBA"/>
</dbReference>
<gene>
    <name evidence="6" type="ORF">RxyAA322_01480</name>
</gene>
<evidence type="ECO:0000256" key="1">
    <source>
        <dbReference type="ARBA" id="ARBA00005695"/>
    </source>
</evidence>
<dbReference type="Proteomes" id="UP000318065">
    <property type="component" value="Chromosome"/>
</dbReference>
<evidence type="ECO:0000313" key="7">
    <source>
        <dbReference type="Proteomes" id="UP000318065"/>
    </source>
</evidence>
<keyword evidence="2" id="KW-0813">Transport</keyword>
<organism evidence="6 7">
    <name type="scientific">Rubrobacter xylanophilus</name>
    <dbReference type="NCBI Taxonomy" id="49319"/>
    <lineage>
        <taxon>Bacteria</taxon>
        <taxon>Bacillati</taxon>
        <taxon>Actinomycetota</taxon>
        <taxon>Rubrobacteria</taxon>
        <taxon>Rubrobacterales</taxon>
        <taxon>Rubrobacteraceae</taxon>
        <taxon>Rubrobacter</taxon>
    </lineage>
</organism>
<sequence length="545" mass="60704">MGKERTQARVVLAGVSRRDFLRLSGAGLAGAALLGVAGCGGEQGGGQQGGGGGGGGGGRNELIVGLDQEPAILNGFIVGGDLVATSNVTRPIMESVLQIMPDLSYAPKLADGEPQVVSEDPLVVEFKLKDGITWSDGEPLTVEDFVFTYETVMNDRWQIITREIWDNIDRIETPDELTARIIFKEPDARWRDVLAADVLPKHVLQGENFNKYFNDRIVGSGPYVFEEWRKGQSLTVVANENYWGDPPAIKKITFRFIPDTNSLKAALRSGEVQFINPPPDIGLIEELRGYDGVTVQTKFGTVWEHLAFNVEKVDNLNIRRAIAYAVNRRQLIEEILQGEARPLQSVLVPEQDPFYTPAWERYSFDPDQARQLVEQARGEGASTEIEYSTTSGNALRETAQQVIQQQMEQVGITLRINNSSAETFFGERTPEGDFELGEWAWSASPDPSITTLFAANQVPPDGQNYYRYRNQEVTRLLEQADVTVDQQERARLTRQAQELMAEDVPLVPLYQRPEIYAYADNLEGPEVNPTLATAFWNVGEWRFTG</sequence>
<dbReference type="Gene3D" id="3.40.190.10">
    <property type="entry name" value="Periplasmic binding protein-like II"/>
    <property type="match status" value="1"/>
</dbReference>
<dbReference type="Pfam" id="PF00496">
    <property type="entry name" value="SBP_bac_5"/>
    <property type="match status" value="1"/>
</dbReference>
<dbReference type="PANTHER" id="PTHR30290:SF9">
    <property type="entry name" value="OLIGOPEPTIDE-BINDING PROTEIN APPA"/>
    <property type="match status" value="1"/>
</dbReference>
<dbReference type="PROSITE" id="PS51318">
    <property type="entry name" value="TAT"/>
    <property type="match status" value="1"/>
</dbReference>
<dbReference type="CDD" id="cd08513">
    <property type="entry name" value="PBP2_thermophilic_Hb8_like"/>
    <property type="match status" value="1"/>
</dbReference>
<dbReference type="GO" id="GO:0015833">
    <property type="term" value="P:peptide transport"/>
    <property type="evidence" value="ECO:0007669"/>
    <property type="project" value="TreeGrafter"/>
</dbReference>
<dbReference type="PIRSF" id="PIRSF002741">
    <property type="entry name" value="MppA"/>
    <property type="match status" value="1"/>
</dbReference>
<proteinExistence type="inferred from homology"/>
<comment type="similarity">
    <text evidence="1">Belongs to the bacterial solute-binding protein 5 family.</text>
</comment>
<dbReference type="GO" id="GO:1904680">
    <property type="term" value="F:peptide transmembrane transporter activity"/>
    <property type="evidence" value="ECO:0007669"/>
    <property type="project" value="TreeGrafter"/>
</dbReference>
<dbReference type="Gene3D" id="3.10.105.10">
    <property type="entry name" value="Dipeptide-binding Protein, Domain 3"/>
    <property type="match status" value="1"/>
</dbReference>
<keyword evidence="7" id="KW-1185">Reference proteome</keyword>
<evidence type="ECO:0000256" key="2">
    <source>
        <dbReference type="ARBA" id="ARBA00022448"/>
    </source>
</evidence>
<feature type="domain" description="Solute-binding protein family 5" evidence="5">
    <location>
        <begin position="106"/>
        <end position="450"/>
    </location>
</feature>
<evidence type="ECO:0000259" key="5">
    <source>
        <dbReference type="Pfam" id="PF00496"/>
    </source>
</evidence>
<dbReference type="PANTHER" id="PTHR30290">
    <property type="entry name" value="PERIPLASMIC BINDING COMPONENT OF ABC TRANSPORTER"/>
    <property type="match status" value="1"/>
</dbReference>
<dbReference type="EMBL" id="AP019791">
    <property type="protein sequence ID" value="BBL78294.1"/>
    <property type="molecule type" value="Genomic_DNA"/>
</dbReference>
<feature type="coiled-coil region" evidence="4">
    <location>
        <begin position="470"/>
        <end position="502"/>
    </location>
</feature>